<protein>
    <recommendedName>
        <fullName evidence="1">KIB1-4 beta-propeller domain-containing protein</fullName>
    </recommendedName>
</protein>
<evidence type="ECO:0000259" key="1">
    <source>
        <dbReference type="Pfam" id="PF03478"/>
    </source>
</evidence>
<gene>
    <name evidence="2" type="ORF">RGQ29_024646</name>
</gene>
<dbReference type="InterPro" id="IPR005174">
    <property type="entry name" value="KIB1-4_b-propeller"/>
</dbReference>
<dbReference type="PANTHER" id="PTHR44259">
    <property type="entry name" value="OS07G0183000 PROTEIN-RELATED"/>
    <property type="match status" value="1"/>
</dbReference>
<proteinExistence type="predicted"/>
<accession>A0AAN7IGV5</accession>
<sequence length="143" mass="17171">MIREIVDRLHNFKDFRAISSVCNPWRDACLKMKTKRPTWPWLMFSDTIDISPRRFFNLCDSRHYQFELPTIRERRCWGSLHGCVVALSSDYEIRIEHLIKRVGIALPPLDTIRRLAPREVWFRLVHNFNLFKAPSHKFSFLVK</sequence>
<keyword evidence="3" id="KW-1185">Reference proteome</keyword>
<feature type="domain" description="KIB1-4 beta-propeller" evidence="1">
    <location>
        <begin position="55"/>
        <end position="142"/>
    </location>
</feature>
<dbReference type="Pfam" id="PF03478">
    <property type="entry name" value="Beta-prop_KIB1-4"/>
    <property type="match status" value="1"/>
</dbReference>
<dbReference type="InterPro" id="IPR050942">
    <property type="entry name" value="F-box_BR-signaling"/>
</dbReference>
<reference evidence="2 3" key="1">
    <citation type="journal article" date="2023" name="G3 (Bethesda)">
        <title>A haplotype-resolved chromosome-scale genome for Quercus rubra L. provides insights into the genetics of adaptive traits for red oak species.</title>
        <authorList>
            <person name="Kapoor B."/>
            <person name="Jenkins J."/>
            <person name="Schmutz J."/>
            <person name="Zhebentyayeva T."/>
            <person name="Kuelheim C."/>
            <person name="Coggeshall M."/>
            <person name="Heim C."/>
            <person name="Lasky J.R."/>
            <person name="Leites L."/>
            <person name="Islam-Faridi N."/>
            <person name="Romero-Severson J."/>
            <person name="DeLeo V.L."/>
            <person name="Lucas S.M."/>
            <person name="Lazic D."/>
            <person name="Gailing O."/>
            <person name="Carlson J."/>
            <person name="Staton M."/>
        </authorList>
    </citation>
    <scope>NUCLEOTIDE SEQUENCE [LARGE SCALE GENOMIC DNA]</scope>
    <source>
        <strain evidence="2">Pseudo-F2</strain>
    </source>
</reference>
<dbReference type="EMBL" id="JAXUIC010000007">
    <property type="protein sequence ID" value="KAK4581063.1"/>
    <property type="molecule type" value="Genomic_DNA"/>
</dbReference>
<organism evidence="2 3">
    <name type="scientific">Quercus rubra</name>
    <name type="common">Northern red oak</name>
    <name type="synonym">Quercus borealis</name>
    <dbReference type="NCBI Taxonomy" id="3512"/>
    <lineage>
        <taxon>Eukaryota</taxon>
        <taxon>Viridiplantae</taxon>
        <taxon>Streptophyta</taxon>
        <taxon>Embryophyta</taxon>
        <taxon>Tracheophyta</taxon>
        <taxon>Spermatophyta</taxon>
        <taxon>Magnoliopsida</taxon>
        <taxon>eudicotyledons</taxon>
        <taxon>Gunneridae</taxon>
        <taxon>Pentapetalae</taxon>
        <taxon>rosids</taxon>
        <taxon>fabids</taxon>
        <taxon>Fagales</taxon>
        <taxon>Fagaceae</taxon>
        <taxon>Quercus</taxon>
    </lineage>
</organism>
<dbReference type="AlphaFoldDB" id="A0AAN7IGV5"/>
<comment type="caution">
    <text evidence="2">The sequence shown here is derived from an EMBL/GenBank/DDBJ whole genome shotgun (WGS) entry which is preliminary data.</text>
</comment>
<evidence type="ECO:0000313" key="2">
    <source>
        <dbReference type="EMBL" id="KAK4581063.1"/>
    </source>
</evidence>
<name>A0AAN7IGV5_QUERU</name>
<dbReference type="Proteomes" id="UP001324115">
    <property type="component" value="Unassembled WGS sequence"/>
</dbReference>
<dbReference type="PANTHER" id="PTHR44259:SF113">
    <property type="entry name" value="OS06G0659700 PROTEIN"/>
    <property type="match status" value="1"/>
</dbReference>
<evidence type="ECO:0000313" key="3">
    <source>
        <dbReference type="Proteomes" id="UP001324115"/>
    </source>
</evidence>